<evidence type="ECO:0000313" key="1">
    <source>
        <dbReference type="EMBL" id="XBG33755.1"/>
    </source>
</evidence>
<reference evidence="1" key="2">
    <citation type="submission" date="2024-05" db="EMBL/GenBank/DDBJ databases">
        <authorList>
            <person name="Mellies J."/>
            <person name="Newton I."/>
        </authorList>
    </citation>
    <scope>NUCLEOTIDE SEQUENCE</scope>
    <source>
        <strain evidence="1">13.2</strain>
    </source>
</reference>
<accession>A0AAU7BMB3</accession>
<gene>
    <name evidence="1" type="ORF">ABH853_01895</name>
</gene>
<proteinExistence type="predicted"/>
<dbReference type="EMBL" id="CP157179">
    <property type="protein sequence ID" value="XBG33755.1"/>
    <property type="molecule type" value="Genomic_DNA"/>
</dbReference>
<dbReference type="Pfam" id="PF19696">
    <property type="entry name" value="DUF6196"/>
    <property type="match status" value="1"/>
</dbReference>
<organism evidence="1">
    <name type="scientific">Pseudomonas sp. 13.2</name>
    <dbReference type="NCBI Taxonomy" id="3144665"/>
    <lineage>
        <taxon>Bacteria</taxon>
        <taxon>Pseudomonadati</taxon>
        <taxon>Pseudomonadota</taxon>
        <taxon>Gammaproteobacteria</taxon>
        <taxon>Pseudomonadales</taxon>
        <taxon>Pseudomonadaceae</taxon>
        <taxon>Pseudomonas</taxon>
    </lineage>
</organism>
<dbReference type="InterPro" id="IPR045674">
    <property type="entry name" value="DUF6196"/>
</dbReference>
<name>A0AAU7BMB3_9PSED</name>
<protein>
    <submittedName>
        <fullName evidence="1">DUF6196 family protein</fullName>
    </submittedName>
</protein>
<sequence>MTRAWETQDDDRCRGLVGCLAMRLKQKFGTGVFVTCGQSREEGGMFDYWVVPASLASDVFAEIQALVDGQADSR</sequence>
<reference evidence="1" key="1">
    <citation type="journal article" date="2019" name="Microbiol. Resour. Announc.">
        <title>Draft Genome Sequences of Five Environmental Bacterial Isolates That Degrade Polyethylene Terephthalate Plastic.</title>
        <authorList>
            <person name="Leon-Zayas R."/>
            <person name="Roberts C."/>
            <person name="Vague M."/>
            <person name="Mellies J.L."/>
        </authorList>
    </citation>
    <scope>NUCLEOTIDE SEQUENCE</scope>
    <source>
        <strain evidence="1">13.2</strain>
    </source>
</reference>
<dbReference type="AlphaFoldDB" id="A0AAU7BMB3"/>